<dbReference type="Proteomes" id="UP000295008">
    <property type="component" value="Unassembled WGS sequence"/>
</dbReference>
<dbReference type="AlphaFoldDB" id="A0A4R1S0C2"/>
<gene>
    <name evidence="1" type="ORF">EDC14_100669</name>
</gene>
<keyword evidence="1" id="KW-0813">Transport</keyword>
<dbReference type="InterPro" id="IPR006059">
    <property type="entry name" value="SBP"/>
</dbReference>
<keyword evidence="2" id="KW-1185">Reference proteome</keyword>
<evidence type="ECO:0000313" key="1">
    <source>
        <dbReference type="EMBL" id="TCL72359.1"/>
    </source>
</evidence>
<proteinExistence type="predicted"/>
<name>A0A4R1S0C2_HYDET</name>
<sequence length="393" mass="45074">MTANFMKANPDIHVEYVFYKNDPAGNTKLSTALMAGDDVDVYLNYGARRIEPRAQSGMAVDLAPYLAKDHLNMKNNFGTDYFTQNGKVYALPASTLKTMVWINGQALQEAGLAMPKKNWTWDDFKDYAKKLTKGVGFNKRYGAIWYDPGYSFTTPARGLLGSNYYYKADGTSNFDHPAFKMSLKYKLELENQLKVQENRLEFLMAKLNYWSEFFTGKAAMMIGSDAMLRHALNQKDYPRTWKVVFANLPRYDKNTKVNYMGRTFFDYIAIGKNSKHKDAAWKLAKYWATQGSIDMFKYGRGSAWKKTNISKIAELIIGPENQKLFDIPSFKRVFLDFTSPGYNDSNFTAYAQVDQIITEEYEKAQLGTITVDQALENMKRRADQEIAREKANK</sequence>
<dbReference type="InterPro" id="IPR050490">
    <property type="entry name" value="Bact_solute-bd_prot1"/>
</dbReference>
<reference evidence="1 2" key="1">
    <citation type="submission" date="2019-03" db="EMBL/GenBank/DDBJ databases">
        <title>Genomic Encyclopedia of Type Strains, Phase IV (KMG-IV): sequencing the most valuable type-strain genomes for metagenomic binning, comparative biology and taxonomic classification.</title>
        <authorList>
            <person name="Goeker M."/>
        </authorList>
    </citation>
    <scope>NUCLEOTIDE SEQUENCE [LARGE SCALE GENOMIC DNA]</scope>
    <source>
        <strain evidence="1 2">LX-B</strain>
    </source>
</reference>
<protein>
    <submittedName>
        <fullName evidence="1">Multiple sugar transport system substrate-binding protein</fullName>
    </submittedName>
</protein>
<dbReference type="PANTHER" id="PTHR43649:SF12">
    <property type="entry name" value="DIACETYLCHITOBIOSE BINDING PROTEIN DASA"/>
    <property type="match status" value="1"/>
</dbReference>
<evidence type="ECO:0000313" key="2">
    <source>
        <dbReference type="Proteomes" id="UP000295008"/>
    </source>
</evidence>
<dbReference type="Gene3D" id="3.40.190.10">
    <property type="entry name" value="Periplasmic binding protein-like II"/>
    <property type="match status" value="1"/>
</dbReference>
<comment type="caution">
    <text evidence="1">The sequence shown here is derived from an EMBL/GenBank/DDBJ whole genome shotgun (WGS) entry which is preliminary data.</text>
</comment>
<dbReference type="PANTHER" id="PTHR43649">
    <property type="entry name" value="ARABINOSE-BINDING PROTEIN-RELATED"/>
    <property type="match status" value="1"/>
</dbReference>
<keyword evidence="1" id="KW-0762">Sugar transport</keyword>
<dbReference type="EMBL" id="SLUN01000006">
    <property type="protein sequence ID" value="TCL72359.1"/>
    <property type="molecule type" value="Genomic_DNA"/>
</dbReference>
<dbReference type="RefSeq" id="WP_165907863.1">
    <property type="nucleotide sequence ID" value="NZ_SLUN01000006.1"/>
</dbReference>
<accession>A0A4R1S0C2</accession>
<organism evidence="1 2">
    <name type="scientific">Hydrogenispora ethanolica</name>
    <dbReference type="NCBI Taxonomy" id="1082276"/>
    <lineage>
        <taxon>Bacteria</taxon>
        <taxon>Bacillati</taxon>
        <taxon>Bacillota</taxon>
        <taxon>Hydrogenispora</taxon>
    </lineage>
</organism>
<dbReference type="SUPFAM" id="SSF53850">
    <property type="entry name" value="Periplasmic binding protein-like II"/>
    <property type="match status" value="1"/>
</dbReference>
<dbReference type="Pfam" id="PF01547">
    <property type="entry name" value="SBP_bac_1"/>
    <property type="match status" value="1"/>
</dbReference>